<dbReference type="AlphaFoldDB" id="A0A445MQI1"/>
<dbReference type="RefSeq" id="WP_159373875.1">
    <property type="nucleotide sequence ID" value="NZ_LT984491.1"/>
</dbReference>
<evidence type="ECO:0000313" key="1">
    <source>
        <dbReference type="EMBL" id="SPC48805.1"/>
    </source>
</evidence>
<keyword evidence="1" id="KW-0614">Plasmid</keyword>
<accession>A0A445MQI1</accession>
<protein>
    <submittedName>
        <fullName evidence="1">Uncharacterized protein R5</fullName>
    </submittedName>
</protein>
<proteinExistence type="predicted"/>
<dbReference type="EMBL" id="LT984491">
    <property type="protein sequence ID" value="SPC48805.1"/>
    <property type="molecule type" value="Genomic_DNA"/>
</dbReference>
<gene>
    <name evidence="1" type="ORF">BAJOO9_008</name>
</gene>
<reference evidence="1" key="1">
    <citation type="submission" date="2018-01" db="EMBL/GenBank/DDBJ databases">
        <authorList>
            <person name="Dyall-Smith M."/>
        </authorList>
    </citation>
    <scope>NUCLEOTIDE SEQUENCE [LARGE SCALE GENOMIC DNA]</scope>
    <source>
        <strain evidence="1">Bajool9</strain>
    </source>
</reference>
<sequence length="223" mass="25041">MSINNDNSEATETIQAEDVEAYMDKQRLKSLFEARNEAAKAIRDSSLNRLKAQERGASSEFAKQVVNDRIASCVRAYIAECEPLLRNTESGRRLLYETEIFTFNVPLRKATQDGGTASFNEIIDIPTGEYEGREITIQGLDQYMRFDAATVKYGEKTFSRGGGGVYEENGFVDNTFTAQIPMPVRLSETIFRELNDLLAQLNIGLQAETNDDEGVDFDYSDLI</sequence>
<organism evidence="1">
    <name type="scientific">Haloquadratum walsbyi</name>
    <dbReference type="NCBI Taxonomy" id="293091"/>
    <lineage>
        <taxon>Archaea</taxon>
        <taxon>Methanobacteriati</taxon>
        <taxon>Methanobacteriota</taxon>
        <taxon>Stenosarchaea group</taxon>
        <taxon>Halobacteria</taxon>
        <taxon>Halobacteriales</taxon>
        <taxon>Haloferacaceae</taxon>
        <taxon>Haloquadratum</taxon>
    </lineage>
</organism>
<name>A0A445MQI1_9EURY</name>
<geneLocation type="plasmid" evidence="1">
    <name>I</name>
</geneLocation>